<name>A0A0F9N6D4_9ZZZZ</name>
<dbReference type="PANTHER" id="PTHR34614">
    <property type="match status" value="1"/>
</dbReference>
<dbReference type="Pfam" id="PF01609">
    <property type="entry name" value="DDE_Tnp_1"/>
    <property type="match status" value="1"/>
</dbReference>
<evidence type="ECO:0000259" key="1">
    <source>
        <dbReference type="Pfam" id="PF01609"/>
    </source>
</evidence>
<protein>
    <recommendedName>
        <fullName evidence="1">Transposase IS4-like domain-containing protein</fullName>
    </recommendedName>
</protein>
<comment type="caution">
    <text evidence="2">The sequence shown here is derived from an EMBL/GenBank/DDBJ whole genome shotgun (WGS) entry which is preliminary data.</text>
</comment>
<organism evidence="2">
    <name type="scientific">marine sediment metagenome</name>
    <dbReference type="NCBI Taxonomy" id="412755"/>
    <lineage>
        <taxon>unclassified sequences</taxon>
        <taxon>metagenomes</taxon>
        <taxon>ecological metagenomes</taxon>
    </lineage>
</organism>
<dbReference type="InterPro" id="IPR002559">
    <property type="entry name" value="Transposase_11"/>
</dbReference>
<dbReference type="PANTHER" id="PTHR34614:SF2">
    <property type="entry name" value="TRANSPOSASE IS4-LIKE DOMAIN-CONTAINING PROTEIN"/>
    <property type="match status" value="1"/>
</dbReference>
<sequence>MVFLFEKKVRTKYRKYTYICLGHNIYENGKSKRVWEITIARKDKIEDKLPEIKRRFSRKPPIPQQFEFGLVYGLFSVCEEIGLINIINQNVSKRKQGISVGEWITLLAINRSVALNSKSQVQKWFDKTALSRFFPDISKFLTTQNILNHMGYIDRENIRFVEEIICKKLYSEFGLKSDCFLFDPTNFFTYIREYKKNTIAQRGHNKKKRNDLRQVNMSLLVSRDECNLPLMHETYEGNIPDVSYFKQVLVLMERRFKAIGLEIFEITLVFDKGNNSEDAYKFLDSKRIHFVSSIRPSMNVSKPLLEVPLSKYEELWTKKNGRKVFGYRTTTTAYLGKGKQNTLIATFDEDTFALQEHNLNESINKAILKLEEFIKIQLNTKSQWKDPEKVETKIERDILKNKKLQAIIDYSIRKINNGSELEITWEIDAAAREEYLKNLGKALIFSNRNEWSTLEIIKTYRAQIDVERQFKELNKRGRISVMPIYVWTNEMIRVHMFISVLALLLSNLLHRKIQQGGIAHSKDACFEALEDIKEIHLYYDDEDPPDVLLTRMSTLQHKLFKILDLKRFTGK</sequence>
<dbReference type="GO" id="GO:0006313">
    <property type="term" value="P:DNA transposition"/>
    <property type="evidence" value="ECO:0007669"/>
    <property type="project" value="InterPro"/>
</dbReference>
<dbReference type="InterPro" id="IPR047654">
    <property type="entry name" value="IS1634_transpos"/>
</dbReference>
<evidence type="ECO:0000313" key="2">
    <source>
        <dbReference type="EMBL" id="KKM84290.1"/>
    </source>
</evidence>
<dbReference type="GO" id="GO:0003677">
    <property type="term" value="F:DNA binding"/>
    <property type="evidence" value="ECO:0007669"/>
    <property type="project" value="InterPro"/>
</dbReference>
<gene>
    <name evidence="2" type="ORF">LCGC14_1300700</name>
</gene>
<dbReference type="GO" id="GO:0004803">
    <property type="term" value="F:transposase activity"/>
    <property type="evidence" value="ECO:0007669"/>
    <property type="project" value="InterPro"/>
</dbReference>
<feature type="domain" description="Transposase IS4-like" evidence="1">
    <location>
        <begin position="200"/>
        <end position="476"/>
    </location>
</feature>
<dbReference type="AlphaFoldDB" id="A0A0F9N6D4"/>
<accession>A0A0F9N6D4</accession>
<proteinExistence type="predicted"/>
<dbReference type="EMBL" id="LAZR01007590">
    <property type="protein sequence ID" value="KKM84290.1"/>
    <property type="molecule type" value="Genomic_DNA"/>
</dbReference>
<reference evidence="2" key="1">
    <citation type="journal article" date="2015" name="Nature">
        <title>Complex archaea that bridge the gap between prokaryotes and eukaryotes.</title>
        <authorList>
            <person name="Spang A."/>
            <person name="Saw J.H."/>
            <person name="Jorgensen S.L."/>
            <person name="Zaremba-Niedzwiedzka K."/>
            <person name="Martijn J."/>
            <person name="Lind A.E."/>
            <person name="van Eijk R."/>
            <person name="Schleper C."/>
            <person name="Guy L."/>
            <person name="Ettema T.J."/>
        </authorList>
    </citation>
    <scope>NUCLEOTIDE SEQUENCE</scope>
</reference>
<dbReference type="NCBIfam" id="NF033559">
    <property type="entry name" value="transpos_IS1634"/>
    <property type="match status" value="1"/>
</dbReference>